<dbReference type="PROSITE" id="PS50222">
    <property type="entry name" value="EF_HAND_2"/>
    <property type="match status" value="2"/>
</dbReference>
<accession>A0A8S4N350</accession>
<keyword evidence="17" id="KW-0376">Hydrogen peroxide</keyword>
<sequence length="1529" mass="175929">MRSIIYLITTVLAVTTTAGHRQRFDGWYNNLAFPDWGSVKSALMTKIPTAYADFTYHMSGEDRPNAREISNAVFAGPSGLPSYINRTALFVFFGQQVSSEIVRSSEESTCPIELIKVPVPKCDSDFDPDCEGDKTLPFLRSSYDQKTGMSPNRPRRQLNHVTSWIDGSSIYGTGNVWANCLRSFKNGTLLVQTNNFYPANNDIGLPLVGYNMGSMTNEAKNPEKMWMLGSRVGHQNPALLSISILWFRYHNYLAHTIQLKQPSWSDQKVFEAARKWVIASLQNIVMYEWLPALLYEDTESYSGYQSHIPPTISSVFEAAAFRFPHTMVPPGIYIRDYKCRFRTTKHGPALRLCNTYWDSQECIQELGFDEVLMGLSSQIGEREDNILVTDLRGKLFGPKFSSRQDLGVLTIMRGRDNGLADFNTARKVFGLEPITKWEDINPYLYHTNPEPIENLRRIYNGSLDKLDIFPAGLMESGPSGPGPFFKAVIKEQFKRIRDGDRFWFENSDNNLFTDAEVAEIKAIKLKDIMVKVSNMMQDDIQDDVFFWKNGDPCQQPKQLEESDMTKCAEHKNYDYFEGNEVTYIISFAALCLFPFLCILVAYLLFRCKQHDLKKTKKVIGMTDLKAMVRESAGSISAIEWQGIDESLRNVEVRIDPVKCCLHTSTPLGTRLRTMDFTRYKEVRVWLSINNNEDILLINDPKEYDLVMQFQTKAKRREFIDQFRQHLVSHEKTLLTFGTKLLHLQNMAVTKKKRKQLLEKFFKTVFAEAFQLDYNPDEDPSNLEFEVKPKYSDILECEISKNEFAEALAVKPNCLFLDQLFSLVDKNKSGYLSFRELLHAVTLFSHGSCTDKLHMLFNMYDLDSSGTLSLEEIAKMLKSLFEMADTELSEEAVEKLIHSMLKAHGVSRRRSLRYSDFQKLLGDHMDKLWDVCLDFKGTKVCFPKKKRAKLTNTDDDLYNQVQDDTAEVGSSKDSTIKGGKTGGVPTSGGKFSRQNTYTAVQEKFSPIKARITSIKHYMENKRQHIFYCVIFYGLCFGLFAERFYTYAVEMEHRGFRTIAGLGVATTRGAAASMSFTFSFILLTMCKNLLTKLRETFLNLYVPFDSNVAFHKVIAWTALFFTLVHIFGYAFNFYHIGTQPMQFLCVFPEIVFRPDSLPKLVFWFFQNVTGMTGILLTLLCSVVYIFAHNIAREYIFNAFWLTHRLVLVIYVLIILHGSARIVQDPYFWMYFIGPAIVFVIDKLVSISREKVELTVIKAELLPSAVTYIEFKRPHNFEYKSGQWVNIACSSQGRNEYHPFTLTSAPHEDTLSIHVRSLGPWTWNLRKTYDPENLKQRAFPKLYLDGPFGAGQQDWYRYDVSVLVGGGIGVTPYASILKDFAFMSSVKSMFKIKCQKLYFIWVTASQRHYEWLIDILKQVEEVDERNTVEIHIFITQFFQHYDLRTTMLYICEEHFQKVANKSLFTGLKAKTHFGRPLFENMFQGLQEQHNKVKKFGVFSCGPPGLTKGVERACINMSKVTSKSSFEHHFENF</sequence>
<comment type="subcellular location">
    <subcellularLocation>
        <location evidence="1">Apical cell membrane</location>
        <topology evidence="1">Multi-pass membrane protein</topology>
    </subcellularLocation>
</comment>
<dbReference type="Pfam" id="PF01794">
    <property type="entry name" value="Ferric_reduct"/>
    <property type="match status" value="1"/>
</dbReference>
<keyword evidence="9" id="KW-0677">Repeat</keyword>
<dbReference type="Gene3D" id="1.10.238.10">
    <property type="entry name" value="EF-hand"/>
    <property type="match status" value="1"/>
</dbReference>
<dbReference type="FunFam" id="2.40.30.10:FF:000059">
    <property type="entry name" value="dual oxidase isoform X1"/>
    <property type="match status" value="1"/>
</dbReference>
<evidence type="ECO:0000256" key="18">
    <source>
        <dbReference type="ARBA" id="ARBA00047455"/>
    </source>
</evidence>
<dbReference type="GO" id="GO:0042742">
    <property type="term" value="P:defense response to bacterium"/>
    <property type="evidence" value="ECO:0007669"/>
    <property type="project" value="UniProtKB-ARBA"/>
</dbReference>
<keyword evidence="16" id="KW-0325">Glycoprotein</keyword>
<dbReference type="PRINTS" id="PR00457">
    <property type="entry name" value="ANPEROXIDASE"/>
</dbReference>
<keyword evidence="20" id="KW-0349">Heme</keyword>
<dbReference type="GO" id="GO:0042744">
    <property type="term" value="P:hydrogen peroxide catabolic process"/>
    <property type="evidence" value="ECO:0007669"/>
    <property type="project" value="UniProtKB-KW"/>
</dbReference>
<dbReference type="GO" id="GO:0042303">
    <property type="term" value="P:molting cycle"/>
    <property type="evidence" value="ECO:0007669"/>
    <property type="project" value="UniProtKB-ARBA"/>
</dbReference>
<dbReference type="SMART" id="SM00054">
    <property type="entry name" value="EFh"/>
    <property type="match status" value="2"/>
</dbReference>
<gene>
    <name evidence="26" type="ORF">OFUS_LOCUS2501</name>
</gene>
<dbReference type="InterPro" id="IPR039261">
    <property type="entry name" value="FNR_nucleotide-bd"/>
</dbReference>
<evidence type="ECO:0000259" key="25">
    <source>
        <dbReference type="PROSITE" id="PS51384"/>
    </source>
</evidence>
<keyword evidence="10" id="KW-0274">FAD</keyword>
<dbReference type="InterPro" id="IPR010255">
    <property type="entry name" value="Haem_peroxidase_sf"/>
</dbReference>
<dbReference type="Gene3D" id="1.10.640.10">
    <property type="entry name" value="Haem peroxidase domain superfamily, animal type"/>
    <property type="match status" value="1"/>
</dbReference>
<dbReference type="SFLD" id="SFLDS00052">
    <property type="entry name" value="Ferric_Reductase_Domain"/>
    <property type="match status" value="1"/>
</dbReference>
<evidence type="ECO:0000256" key="3">
    <source>
        <dbReference type="ARBA" id="ARBA00012698"/>
    </source>
</evidence>
<keyword evidence="6 22" id="KW-0812">Transmembrane</keyword>
<dbReference type="OrthoDB" id="6019201at2759"/>
<evidence type="ECO:0000313" key="27">
    <source>
        <dbReference type="Proteomes" id="UP000749559"/>
    </source>
</evidence>
<comment type="similarity">
    <text evidence="2">In the N-terminal section; belongs to the peroxidase family.</text>
</comment>
<evidence type="ECO:0000256" key="17">
    <source>
        <dbReference type="ARBA" id="ARBA00023324"/>
    </source>
</evidence>
<dbReference type="InterPro" id="IPR019791">
    <property type="entry name" value="Haem_peroxidase_animal"/>
</dbReference>
<feature type="transmembrane region" description="Helical" evidence="22">
    <location>
        <begin position="1159"/>
        <end position="1185"/>
    </location>
</feature>
<evidence type="ECO:0000256" key="22">
    <source>
        <dbReference type="SAM" id="Phobius"/>
    </source>
</evidence>
<dbReference type="FunFam" id="3.40.50.80:FF:000020">
    <property type="entry name" value="Dual oxidase 1"/>
    <property type="match status" value="1"/>
</dbReference>
<dbReference type="Pfam" id="PF03098">
    <property type="entry name" value="An_peroxidase"/>
    <property type="match status" value="1"/>
</dbReference>
<feature type="transmembrane region" description="Helical" evidence="22">
    <location>
        <begin position="1225"/>
        <end position="1242"/>
    </location>
</feature>
<evidence type="ECO:0000256" key="19">
    <source>
        <dbReference type="ARBA" id="ARBA00048762"/>
    </source>
</evidence>
<feature type="transmembrane region" description="Helical" evidence="22">
    <location>
        <begin position="1063"/>
        <end position="1083"/>
    </location>
</feature>
<dbReference type="PANTHER" id="PTHR11972:SF175">
    <property type="entry name" value="NAD(P)H OXIDASE (H2O2-FORMING)"/>
    <property type="match status" value="1"/>
</dbReference>
<feature type="chain" id="PRO_5035762568" description="NAD(P)H oxidase (H2O2-forming)" evidence="23">
    <location>
        <begin position="20"/>
        <end position="1529"/>
    </location>
</feature>
<evidence type="ECO:0000256" key="1">
    <source>
        <dbReference type="ARBA" id="ARBA00004424"/>
    </source>
</evidence>
<reference evidence="26" key="1">
    <citation type="submission" date="2022-03" db="EMBL/GenBank/DDBJ databases">
        <authorList>
            <person name="Martin C."/>
        </authorList>
    </citation>
    <scope>NUCLEOTIDE SEQUENCE</scope>
</reference>
<evidence type="ECO:0000256" key="9">
    <source>
        <dbReference type="ARBA" id="ARBA00022737"/>
    </source>
</evidence>
<protein>
    <recommendedName>
        <fullName evidence="3">NAD(P)H oxidase (H2O2-forming)</fullName>
        <ecNumber evidence="3">1.6.3.1</ecNumber>
    </recommendedName>
</protein>
<dbReference type="GO" id="GO:0043020">
    <property type="term" value="C:NADPH oxidase complex"/>
    <property type="evidence" value="ECO:0007669"/>
    <property type="project" value="TreeGrafter"/>
</dbReference>
<dbReference type="GO" id="GO:0016324">
    <property type="term" value="C:apical plasma membrane"/>
    <property type="evidence" value="ECO:0007669"/>
    <property type="project" value="UniProtKB-SubCell"/>
</dbReference>
<keyword evidence="4" id="KW-0575">Peroxidase</keyword>
<keyword evidence="27" id="KW-1185">Reference proteome</keyword>
<dbReference type="Proteomes" id="UP000749559">
    <property type="component" value="Unassembled WGS sequence"/>
</dbReference>
<dbReference type="Gene3D" id="3.40.50.80">
    <property type="entry name" value="Nucleotide-binding domain of ferredoxin-NADP reductase (FNR) module"/>
    <property type="match status" value="1"/>
</dbReference>
<dbReference type="PROSITE" id="PS50292">
    <property type="entry name" value="PEROXIDASE_3"/>
    <property type="match status" value="1"/>
</dbReference>
<dbReference type="EMBL" id="CAIIXF020000001">
    <property type="protein sequence ID" value="CAH1775162.1"/>
    <property type="molecule type" value="Genomic_DNA"/>
</dbReference>
<evidence type="ECO:0000256" key="6">
    <source>
        <dbReference type="ARBA" id="ARBA00022692"/>
    </source>
</evidence>
<keyword evidence="5" id="KW-0285">Flavoprotein</keyword>
<feature type="signal peptide" evidence="23">
    <location>
        <begin position="1"/>
        <end position="19"/>
    </location>
</feature>
<feature type="transmembrane region" description="Helical" evidence="22">
    <location>
        <begin position="1024"/>
        <end position="1043"/>
    </location>
</feature>
<dbReference type="InterPro" id="IPR002048">
    <property type="entry name" value="EF_hand_dom"/>
</dbReference>
<feature type="transmembrane region" description="Helical" evidence="22">
    <location>
        <begin position="1111"/>
        <end position="1132"/>
    </location>
</feature>
<evidence type="ECO:0000256" key="14">
    <source>
        <dbReference type="ARBA" id="ARBA00023002"/>
    </source>
</evidence>
<keyword evidence="11" id="KW-0106">Calcium</keyword>
<evidence type="ECO:0000256" key="23">
    <source>
        <dbReference type="SAM" id="SignalP"/>
    </source>
</evidence>
<dbReference type="PROSITE" id="PS00018">
    <property type="entry name" value="EF_HAND_1"/>
    <property type="match status" value="2"/>
</dbReference>
<dbReference type="InterPro" id="IPR013112">
    <property type="entry name" value="FAD-bd_8"/>
</dbReference>
<keyword evidence="13 22" id="KW-1133">Transmembrane helix</keyword>
<proteinExistence type="inferred from homology"/>
<keyword evidence="8 23" id="KW-0732">Signal</keyword>
<evidence type="ECO:0000256" key="4">
    <source>
        <dbReference type="ARBA" id="ARBA00022559"/>
    </source>
</evidence>
<comment type="catalytic activity">
    <reaction evidence="19">
        <text>NADPH + O2 + H(+) = H2O2 + NADP(+)</text>
        <dbReference type="Rhea" id="RHEA:11260"/>
        <dbReference type="ChEBI" id="CHEBI:15378"/>
        <dbReference type="ChEBI" id="CHEBI:15379"/>
        <dbReference type="ChEBI" id="CHEBI:16240"/>
        <dbReference type="ChEBI" id="CHEBI:57783"/>
        <dbReference type="ChEBI" id="CHEBI:58349"/>
        <dbReference type="EC" id="1.6.3.1"/>
    </reaction>
</comment>
<evidence type="ECO:0000256" key="16">
    <source>
        <dbReference type="ARBA" id="ARBA00023180"/>
    </source>
</evidence>
<dbReference type="GO" id="GO:0042554">
    <property type="term" value="P:superoxide anion generation"/>
    <property type="evidence" value="ECO:0007669"/>
    <property type="project" value="TreeGrafter"/>
</dbReference>
<evidence type="ECO:0000256" key="13">
    <source>
        <dbReference type="ARBA" id="ARBA00022989"/>
    </source>
</evidence>
<keyword evidence="15 22" id="KW-0472">Membrane</keyword>
<feature type="domain" description="EF-hand" evidence="24">
    <location>
        <begin position="847"/>
        <end position="882"/>
    </location>
</feature>
<dbReference type="FunFam" id="1.10.640.10:FF:000004">
    <property type="entry name" value="Dual oxidase 2"/>
    <property type="match status" value="1"/>
</dbReference>
<dbReference type="GO" id="GO:0005509">
    <property type="term" value="F:calcium ion binding"/>
    <property type="evidence" value="ECO:0007669"/>
    <property type="project" value="InterPro"/>
</dbReference>
<dbReference type="SUPFAM" id="SSF52343">
    <property type="entry name" value="Ferredoxin reductase-like, C-terminal NADP-linked domain"/>
    <property type="match status" value="1"/>
</dbReference>
<comment type="caution">
    <text evidence="26">The sequence shown here is derived from an EMBL/GenBank/DDBJ whole genome shotgun (WGS) entry which is preliminary data.</text>
</comment>
<dbReference type="GO" id="GO:0009886">
    <property type="term" value="P:post-embryonic animal morphogenesis"/>
    <property type="evidence" value="ECO:0007669"/>
    <property type="project" value="UniProtKB-ARBA"/>
</dbReference>
<keyword evidence="12" id="KW-0521">NADP</keyword>
<dbReference type="PANTHER" id="PTHR11972">
    <property type="entry name" value="NADPH OXIDASE"/>
    <property type="match status" value="1"/>
</dbReference>
<evidence type="ECO:0000256" key="15">
    <source>
        <dbReference type="ARBA" id="ARBA00023136"/>
    </source>
</evidence>
<dbReference type="SFLD" id="SFLDG01169">
    <property type="entry name" value="NADPH_oxidase_subgroup_(NOX)"/>
    <property type="match status" value="1"/>
</dbReference>
<dbReference type="Pfam" id="PF08030">
    <property type="entry name" value="NAD_binding_6"/>
    <property type="match status" value="1"/>
</dbReference>
<evidence type="ECO:0000256" key="7">
    <source>
        <dbReference type="ARBA" id="ARBA00022723"/>
    </source>
</evidence>
<evidence type="ECO:0000256" key="10">
    <source>
        <dbReference type="ARBA" id="ARBA00022827"/>
    </source>
</evidence>
<evidence type="ECO:0000313" key="26">
    <source>
        <dbReference type="EMBL" id="CAH1775162.1"/>
    </source>
</evidence>
<feature type="transmembrane region" description="Helical" evidence="22">
    <location>
        <begin position="1192"/>
        <end position="1213"/>
    </location>
</feature>
<dbReference type="CDD" id="cd09820">
    <property type="entry name" value="dual_peroxidase_like"/>
    <property type="match status" value="1"/>
</dbReference>
<dbReference type="EC" id="1.6.3.1" evidence="3"/>
<evidence type="ECO:0000256" key="5">
    <source>
        <dbReference type="ARBA" id="ARBA00022630"/>
    </source>
</evidence>
<dbReference type="GO" id="GO:0020037">
    <property type="term" value="F:heme binding"/>
    <property type="evidence" value="ECO:0007669"/>
    <property type="project" value="InterPro"/>
</dbReference>
<dbReference type="SFLD" id="SFLDG01168">
    <property type="entry name" value="Ferric_reductase_subgroup_(FRE"/>
    <property type="match status" value="1"/>
</dbReference>
<dbReference type="SUPFAM" id="SSF47473">
    <property type="entry name" value="EF-hand"/>
    <property type="match status" value="1"/>
</dbReference>
<dbReference type="SUPFAM" id="SSF48113">
    <property type="entry name" value="Heme-dependent peroxidases"/>
    <property type="match status" value="1"/>
</dbReference>
<evidence type="ECO:0000256" key="20">
    <source>
        <dbReference type="PIRSR" id="PIRSR619791-2"/>
    </source>
</evidence>
<dbReference type="InterPro" id="IPR050369">
    <property type="entry name" value="RBOH/FRE"/>
</dbReference>
<dbReference type="InterPro" id="IPR037120">
    <property type="entry name" value="Haem_peroxidase_sf_animal"/>
</dbReference>
<name>A0A8S4N350_OWEFU</name>
<feature type="transmembrane region" description="Helical" evidence="22">
    <location>
        <begin position="581"/>
        <end position="605"/>
    </location>
</feature>
<comment type="catalytic activity">
    <reaction evidence="18">
        <text>NADH + O2 + H(+) = H2O2 + NAD(+)</text>
        <dbReference type="Rhea" id="RHEA:11264"/>
        <dbReference type="ChEBI" id="CHEBI:15378"/>
        <dbReference type="ChEBI" id="CHEBI:15379"/>
        <dbReference type="ChEBI" id="CHEBI:16240"/>
        <dbReference type="ChEBI" id="CHEBI:57540"/>
        <dbReference type="ChEBI" id="CHEBI:57945"/>
        <dbReference type="EC" id="1.6.3.1"/>
    </reaction>
</comment>
<evidence type="ECO:0000256" key="11">
    <source>
        <dbReference type="ARBA" id="ARBA00022837"/>
    </source>
</evidence>
<dbReference type="Pfam" id="PF13202">
    <property type="entry name" value="EF-hand_5"/>
    <property type="match status" value="2"/>
</dbReference>
<dbReference type="GO" id="GO:0006979">
    <property type="term" value="P:response to oxidative stress"/>
    <property type="evidence" value="ECO:0007669"/>
    <property type="project" value="InterPro"/>
</dbReference>
<keyword evidence="14" id="KW-0560">Oxidoreductase</keyword>
<evidence type="ECO:0000256" key="2">
    <source>
        <dbReference type="ARBA" id="ARBA00005644"/>
    </source>
</evidence>
<dbReference type="CDD" id="cd00051">
    <property type="entry name" value="EFh"/>
    <property type="match status" value="1"/>
</dbReference>
<keyword evidence="20" id="KW-0408">Iron</keyword>
<evidence type="ECO:0000256" key="21">
    <source>
        <dbReference type="SAM" id="MobiDB-lite"/>
    </source>
</evidence>
<dbReference type="InterPro" id="IPR013121">
    <property type="entry name" value="Fe_red_NAD-bd_6"/>
</dbReference>
<dbReference type="InterPro" id="IPR017927">
    <property type="entry name" value="FAD-bd_FR_type"/>
</dbReference>
<dbReference type="InterPro" id="IPR011992">
    <property type="entry name" value="EF-hand-dom_pair"/>
</dbReference>
<feature type="region of interest" description="Disordered" evidence="21">
    <location>
        <begin position="964"/>
        <end position="986"/>
    </location>
</feature>
<keyword evidence="7 20" id="KW-0479">Metal-binding</keyword>
<feature type="domain" description="FAD-binding FR-type" evidence="25">
    <location>
        <begin position="1246"/>
        <end position="1351"/>
    </location>
</feature>
<dbReference type="SUPFAM" id="SSF63380">
    <property type="entry name" value="Riboflavin synthase domain-like"/>
    <property type="match status" value="1"/>
</dbReference>
<feature type="binding site" description="axial binding residue" evidence="20">
    <location>
        <position position="325"/>
    </location>
    <ligand>
        <name>heme b</name>
        <dbReference type="ChEBI" id="CHEBI:60344"/>
    </ligand>
    <ligandPart>
        <name>Fe</name>
        <dbReference type="ChEBI" id="CHEBI:18248"/>
    </ligandPart>
</feature>
<dbReference type="PROSITE" id="PS51384">
    <property type="entry name" value="FAD_FR"/>
    <property type="match status" value="1"/>
</dbReference>
<evidence type="ECO:0000256" key="12">
    <source>
        <dbReference type="ARBA" id="ARBA00022857"/>
    </source>
</evidence>
<evidence type="ECO:0000256" key="8">
    <source>
        <dbReference type="ARBA" id="ARBA00022729"/>
    </source>
</evidence>
<dbReference type="GO" id="GO:0016175">
    <property type="term" value="F:superoxide-generating NAD(P)H oxidase activity"/>
    <property type="evidence" value="ECO:0007669"/>
    <property type="project" value="UniProtKB-ARBA"/>
</dbReference>
<dbReference type="InterPro" id="IPR018247">
    <property type="entry name" value="EF_Hand_1_Ca_BS"/>
</dbReference>
<dbReference type="InterPro" id="IPR017938">
    <property type="entry name" value="Riboflavin_synthase-like_b-brl"/>
</dbReference>
<dbReference type="GO" id="GO:0004601">
    <property type="term" value="F:peroxidase activity"/>
    <property type="evidence" value="ECO:0007669"/>
    <property type="project" value="UniProtKB-KW"/>
</dbReference>
<organism evidence="26 27">
    <name type="scientific">Owenia fusiformis</name>
    <name type="common">Polychaete worm</name>
    <dbReference type="NCBI Taxonomy" id="6347"/>
    <lineage>
        <taxon>Eukaryota</taxon>
        <taxon>Metazoa</taxon>
        <taxon>Spiralia</taxon>
        <taxon>Lophotrochozoa</taxon>
        <taxon>Annelida</taxon>
        <taxon>Polychaeta</taxon>
        <taxon>Sedentaria</taxon>
        <taxon>Canalipalpata</taxon>
        <taxon>Sabellida</taxon>
        <taxon>Oweniida</taxon>
        <taxon>Oweniidae</taxon>
        <taxon>Owenia</taxon>
    </lineage>
</organism>
<dbReference type="Pfam" id="PF08022">
    <property type="entry name" value="FAD_binding_8"/>
    <property type="match status" value="1"/>
</dbReference>
<evidence type="ECO:0000259" key="24">
    <source>
        <dbReference type="PROSITE" id="PS50222"/>
    </source>
</evidence>
<dbReference type="InterPro" id="IPR013130">
    <property type="entry name" value="Fe3_Rdtase_TM_dom"/>
</dbReference>
<feature type="domain" description="EF-hand" evidence="24">
    <location>
        <begin position="811"/>
        <end position="846"/>
    </location>
</feature>
<dbReference type="CDD" id="cd06186">
    <property type="entry name" value="NOX_Duox_like_FAD_NADP"/>
    <property type="match status" value="1"/>
</dbReference>
<dbReference type="Gene3D" id="2.40.30.10">
    <property type="entry name" value="Translation factors"/>
    <property type="match status" value="1"/>
</dbReference>
<dbReference type="InterPro" id="IPR034821">
    <property type="entry name" value="DUOX_peroxidase"/>
</dbReference>
<dbReference type="GO" id="GO:0016174">
    <property type="term" value="F:NAD(P)H oxidase H2O2-forming activity"/>
    <property type="evidence" value="ECO:0007669"/>
    <property type="project" value="UniProtKB-EC"/>
</dbReference>